<dbReference type="eggNOG" id="COG3650">
    <property type="taxonomic scope" value="Bacteria"/>
</dbReference>
<keyword evidence="4" id="KW-1185">Reference proteome</keyword>
<dbReference type="AlphaFoldDB" id="A3VD23"/>
<evidence type="ECO:0000313" key="4">
    <source>
        <dbReference type="Proteomes" id="UP000002931"/>
    </source>
</evidence>
<comment type="caution">
    <text evidence="3">The sequence shown here is derived from an EMBL/GenBank/DDBJ whole genome shotgun (WGS) entry which is preliminary data.</text>
</comment>
<dbReference type="RefSeq" id="WP_008332429.1">
    <property type="nucleotide sequence ID" value="NZ_CH902578.1"/>
</dbReference>
<dbReference type="Proteomes" id="UP000002931">
    <property type="component" value="Unassembled WGS sequence"/>
</dbReference>
<dbReference type="Gene3D" id="2.30.30.40">
    <property type="entry name" value="SH3 Domains"/>
    <property type="match status" value="1"/>
</dbReference>
<name>A3VD23_9RHOB</name>
<dbReference type="eggNOG" id="COG4991">
    <property type="taxonomic scope" value="Bacteria"/>
</dbReference>
<sequence>MKRLLLALFLAPTLAFAQSVELPALYDVTGVAADDTLNVRAGPTVNAEVMDELGPERDGVEVVAFADDRKWGQINISEGTGWVSMAYMERQSGQDPVSKTPVPLWCYGTEPFWSLEIGQSDVNFTDPGMDAPALVQPTEYYASVPHSPRGALVAGDITGFVSREMCSDGMSDRQYAWRIDFLRTGNGGQFMFSGCCTLQP</sequence>
<gene>
    <name evidence="3" type="ORF">RB2654_13304</name>
</gene>
<dbReference type="HOGENOM" id="CLU_118088_0_0_5"/>
<keyword evidence="1" id="KW-0732">Signal</keyword>
<dbReference type="OrthoDB" id="5489750at2"/>
<evidence type="ECO:0000256" key="1">
    <source>
        <dbReference type="SAM" id="SignalP"/>
    </source>
</evidence>
<dbReference type="InterPro" id="IPR003646">
    <property type="entry name" value="SH3-like_bac-type"/>
</dbReference>
<organism evidence="3 4">
    <name type="scientific">Maritimibacter alkaliphilus HTCC2654</name>
    <dbReference type="NCBI Taxonomy" id="314271"/>
    <lineage>
        <taxon>Bacteria</taxon>
        <taxon>Pseudomonadati</taxon>
        <taxon>Pseudomonadota</taxon>
        <taxon>Alphaproteobacteria</taxon>
        <taxon>Rhodobacterales</taxon>
        <taxon>Roseobacteraceae</taxon>
        <taxon>Maritimibacter</taxon>
    </lineage>
</organism>
<feature type="chain" id="PRO_5002661011" description="SH3b domain-containing protein" evidence="1">
    <location>
        <begin position="18"/>
        <end position="200"/>
    </location>
</feature>
<dbReference type="STRING" id="314271.RB2654_13304"/>
<evidence type="ECO:0000259" key="2">
    <source>
        <dbReference type="Pfam" id="PF08239"/>
    </source>
</evidence>
<dbReference type="Pfam" id="PF08239">
    <property type="entry name" value="SH3_3"/>
    <property type="match status" value="1"/>
</dbReference>
<dbReference type="EMBL" id="AAMT01000003">
    <property type="protein sequence ID" value="EAQ14052.1"/>
    <property type="molecule type" value="Genomic_DNA"/>
</dbReference>
<reference evidence="3 4" key="1">
    <citation type="journal article" date="2010" name="J. Bacteriol.">
        <title>Genome sequences of Pelagibaca bermudensis HTCC2601T and Maritimibacter alkaliphilus HTCC2654T, the type strains of two marine Roseobacter genera.</title>
        <authorList>
            <person name="Thrash J.C."/>
            <person name="Cho J.C."/>
            <person name="Ferriera S."/>
            <person name="Johnson J."/>
            <person name="Vergin K.L."/>
            <person name="Giovannoni S.J."/>
        </authorList>
    </citation>
    <scope>NUCLEOTIDE SEQUENCE [LARGE SCALE GENOMIC DNA]</scope>
    <source>
        <strain evidence="3 4">HTCC2654</strain>
    </source>
</reference>
<feature type="domain" description="SH3b" evidence="2">
    <location>
        <begin position="35"/>
        <end position="88"/>
    </location>
</feature>
<protein>
    <recommendedName>
        <fullName evidence="2">SH3b domain-containing protein</fullName>
    </recommendedName>
</protein>
<evidence type="ECO:0000313" key="3">
    <source>
        <dbReference type="EMBL" id="EAQ14052.1"/>
    </source>
</evidence>
<proteinExistence type="predicted"/>
<accession>A3VD23</accession>
<feature type="signal peptide" evidence="1">
    <location>
        <begin position="1"/>
        <end position="17"/>
    </location>
</feature>